<comment type="caution">
    <text evidence="2">The sequence shown here is derived from an EMBL/GenBank/DDBJ whole genome shotgun (WGS) entry which is preliminary data.</text>
</comment>
<name>A0A5C8HUC4_9MICO</name>
<accession>A0A5C8HUC4</accession>
<dbReference type="GO" id="GO:1990189">
    <property type="term" value="F:protein N-terminal-serine acetyltransferase activity"/>
    <property type="evidence" value="ECO:0007669"/>
    <property type="project" value="TreeGrafter"/>
</dbReference>
<reference evidence="2 3" key="1">
    <citation type="submission" date="2019-08" db="EMBL/GenBank/DDBJ databases">
        <authorList>
            <person name="Dong K."/>
        </authorList>
    </citation>
    <scope>NUCLEOTIDE SEQUENCE [LARGE SCALE GENOMIC DNA]</scope>
    <source>
        <strain evidence="2 3">M4-8</strain>
    </source>
</reference>
<dbReference type="InterPro" id="IPR016181">
    <property type="entry name" value="Acyl_CoA_acyltransferase"/>
</dbReference>
<dbReference type="Proteomes" id="UP000321196">
    <property type="component" value="Unassembled WGS sequence"/>
</dbReference>
<dbReference type="InterPro" id="IPR000182">
    <property type="entry name" value="GNAT_dom"/>
</dbReference>
<dbReference type="SUPFAM" id="SSF55729">
    <property type="entry name" value="Acyl-CoA N-acyltransferases (Nat)"/>
    <property type="match status" value="1"/>
</dbReference>
<dbReference type="GO" id="GO:0008999">
    <property type="term" value="F:protein-N-terminal-alanine acetyltransferase activity"/>
    <property type="evidence" value="ECO:0007669"/>
    <property type="project" value="TreeGrafter"/>
</dbReference>
<dbReference type="PANTHER" id="PTHR43441:SF10">
    <property type="entry name" value="ACETYLTRANSFERASE"/>
    <property type="match status" value="1"/>
</dbReference>
<keyword evidence="2" id="KW-0808">Transferase</keyword>
<dbReference type="AlphaFoldDB" id="A0A5C8HUC4"/>
<evidence type="ECO:0000313" key="2">
    <source>
        <dbReference type="EMBL" id="TXK06703.1"/>
    </source>
</evidence>
<sequence length="185" mass="20643">MAPLTTERLVLTLASARDIDDIVDACQDPTLREWTALPSPYERADAEWFVAHTTQAERDDRARHWVIRASGRLLGVASLTRSTPDTAELGFWIIADARRQRYMTEAAAAVIDNGFAIDGMRLDRIEWNGAVGNVASARTARALGFQYEGVRRGAMLTPRGRVDAWVAGLLFHDARKRTPWPVLAR</sequence>
<dbReference type="EMBL" id="VRSW01000001">
    <property type="protein sequence ID" value="TXK06703.1"/>
    <property type="molecule type" value="Genomic_DNA"/>
</dbReference>
<proteinExistence type="predicted"/>
<dbReference type="OrthoDB" id="9795188at2"/>
<keyword evidence="3" id="KW-1185">Reference proteome</keyword>
<feature type="domain" description="N-acetyltransferase" evidence="1">
    <location>
        <begin position="29"/>
        <end position="172"/>
    </location>
</feature>
<dbReference type="InterPro" id="IPR051908">
    <property type="entry name" value="Ribosomal_N-acetyltransferase"/>
</dbReference>
<dbReference type="PANTHER" id="PTHR43441">
    <property type="entry name" value="RIBOSOMAL-PROTEIN-SERINE ACETYLTRANSFERASE"/>
    <property type="match status" value="1"/>
</dbReference>
<dbReference type="Pfam" id="PF13302">
    <property type="entry name" value="Acetyltransf_3"/>
    <property type="match status" value="1"/>
</dbReference>
<evidence type="ECO:0000313" key="3">
    <source>
        <dbReference type="Proteomes" id="UP000321196"/>
    </source>
</evidence>
<dbReference type="Gene3D" id="3.40.630.30">
    <property type="match status" value="1"/>
</dbReference>
<protein>
    <submittedName>
        <fullName evidence="2">GNAT family N-acetyltransferase</fullName>
    </submittedName>
</protein>
<evidence type="ECO:0000259" key="1">
    <source>
        <dbReference type="PROSITE" id="PS51186"/>
    </source>
</evidence>
<gene>
    <name evidence="2" type="ORF">FVP60_04075</name>
</gene>
<dbReference type="GO" id="GO:0005737">
    <property type="term" value="C:cytoplasm"/>
    <property type="evidence" value="ECO:0007669"/>
    <property type="project" value="TreeGrafter"/>
</dbReference>
<organism evidence="2 3">
    <name type="scientific">Microbacterium mitrae</name>
    <dbReference type="NCBI Taxonomy" id="664640"/>
    <lineage>
        <taxon>Bacteria</taxon>
        <taxon>Bacillati</taxon>
        <taxon>Actinomycetota</taxon>
        <taxon>Actinomycetes</taxon>
        <taxon>Micrococcales</taxon>
        <taxon>Microbacteriaceae</taxon>
        <taxon>Microbacterium</taxon>
    </lineage>
</organism>
<dbReference type="PROSITE" id="PS51186">
    <property type="entry name" value="GNAT"/>
    <property type="match status" value="1"/>
</dbReference>